<evidence type="ECO:0000259" key="3">
    <source>
        <dbReference type="PROSITE" id="PS51462"/>
    </source>
</evidence>
<keyword evidence="5" id="KW-1185">Reference proteome</keyword>
<dbReference type="Gene3D" id="3.90.79.10">
    <property type="entry name" value="Nucleoside Triphosphate Pyrophosphohydrolase"/>
    <property type="match status" value="1"/>
</dbReference>
<proteinExistence type="predicted"/>
<dbReference type="Pfam" id="PF00293">
    <property type="entry name" value="NUDIX"/>
    <property type="match status" value="1"/>
</dbReference>
<evidence type="ECO:0000313" key="4">
    <source>
        <dbReference type="EMBL" id="GHP03785.1"/>
    </source>
</evidence>
<name>A0A830H9W8_9CHLO</name>
<dbReference type="GO" id="GO:0005737">
    <property type="term" value="C:cytoplasm"/>
    <property type="evidence" value="ECO:0007669"/>
    <property type="project" value="TreeGrafter"/>
</dbReference>
<dbReference type="EMBL" id="BNJQ01000006">
    <property type="protein sequence ID" value="GHP03785.1"/>
    <property type="molecule type" value="Genomic_DNA"/>
</dbReference>
<organism evidence="4 5">
    <name type="scientific">Pycnococcus provasolii</name>
    <dbReference type="NCBI Taxonomy" id="41880"/>
    <lineage>
        <taxon>Eukaryota</taxon>
        <taxon>Viridiplantae</taxon>
        <taxon>Chlorophyta</taxon>
        <taxon>Pseudoscourfieldiophyceae</taxon>
        <taxon>Pseudoscourfieldiales</taxon>
        <taxon>Pycnococcaceae</taxon>
        <taxon>Pycnococcus</taxon>
    </lineage>
</organism>
<accession>A0A830H9W8</accession>
<dbReference type="PANTHER" id="PTHR10885:SF20">
    <property type="entry name" value="NUDIX HYDROLASE DOMAIN-CONTAINING PROTEIN"/>
    <property type="match status" value="1"/>
</dbReference>
<dbReference type="GO" id="GO:0009240">
    <property type="term" value="P:isopentenyl diphosphate biosynthetic process"/>
    <property type="evidence" value="ECO:0007669"/>
    <property type="project" value="TreeGrafter"/>
</dbReference>
<sequence>MSSSSSVGAFVVEEKTSSPGQGSANNDPGEKLEVFAPPFVSDDDELEEQHQRTFLEELTTQSSSKLEVQRVDTRANVLKQGLWCRASHLWVVDVASNLVLVQRRSPNKDTFPNCWDVSCAGHCEVGEAPELTVSRELEEELGHVLSDDERRALCPVCVFPSAKHKKGGWNAYEYVYLLPLNHTNFPRGERNKGEVSALKWLPVDELVKMLREEIPGAVPRQNLYVEKLVEAVHQSSSSSSSSTAAAV</sequence>
<dbReference type="OrthoDB" id="1415013at2759"/>
<dbReference type="InterPro" id="IPR020084">
    <property type="entry name" value="NUDIX_hydrolase_CS"/>
</dbReference>
<dbReference type="GO" id="GO:0016787">
    <property type="term" value="F:hydrolase activity"/>
    <property type="evidence" value="ECO:0007669"/>
    <property type="project" value="UniProtKB-KW"/>
</dbReference>
<gene>
    <name evidence="4" type="ORF">PPROV_000254000</name>
</gene>
<dbReference type="GO" id="GO:0004452">
    <property type="term" value="F:isopentenyl-diphosphate delta-isomerase activity"/>
    <property type="evidence" value="ECO:0007669"/>
    <property type="project" value="TreeGrafter"/>
</dbReference>
<comment type="caution">
    <text evidence="4">The sequence shown here is derived from an EMBL/GenBank/DDBJ whole genome shotgun (WGS) entry which is preliminary data.</text>
</comment>
<feature type="compositionally biased region" description="Polar residues" evidence="2">
    <location>
        <begin position="17"/>
        <end position="26"/>
    </location>
</feature>
<keyword evidence="1" id="KW-0378">Hydrolase</keyword>
<feature type="region of interest" description="Disordered" evidence="2">
    <location>
        <begin position="1"/>
        <end position="34"/>
    </location>
</feature>
<dbReference type="Proteomes" id="UP000660262">
    <property type="component" value="Unassembled WGS sequence"/>
</dbReference>
<protein>
    <recommendedName>
        <fullName evidence="3">Nudix hydrolase domain-containing protein</fullName>
    </recommendedName>
</protein>
<dbReference type="InterPro" id="IPR015797">
    <property type="entry name" value="NUDIX_hydrolase-like_dom_sf"/>
</dbReference>
<dbReference type="PROSITE" id="PS51462">
    <property type="entry name" value="NUDIX"/>
    <property type="match status" value="1"/>
</dbReference>
<dbReference type="SUPFAM" id="SSF55811">
    <property type="entry name" value="Nudix"/>
    <property type="match status" value="1"/>
</dbReference>
<evidence type="ECO:0000256" key="2">
    <source>
        <dbReference type="SAM" id="MobiDB-lite"/>
    </source>
</evidence>
<evidence type="ECO:0000256" key="1">
    <source>
        <dbReference type="ARBA" id="ARBA00022801"/>
    </source>
</evidence>
<dbReference type="InterPro" id="IPR000086">
    <property type="entry name" value="NUDIX_hydrolase_dom"/>
</dbReference>
<dbReference type="PANTHER" id="PTHR10885">
    <property type="entry name" value="ISOPENTENYL-DIPHOSPHATE DELTA-ISOMERASE"/>
    <property type="match status" value="1"/>
</dbReference>
<evidence type="ECO:0000313" key="5">
    <source>
        <dbReference type="Proteomes" id="UP000660262"/>
    </source>
</evidence>
<reference evidence="4" key="1">
    <citation type="submission" date="2020-10" db="EMBL/GenBank/DDBJ databases">
        <title>Unveiling of a novel bifunctional photoreceptor, Dualchrome1, isolated from a cosmopolitan green alga.</title>
        <authorList>
            <person name="Suzuki S."/>
            <person name="Kawachi M."/>
        </authorList>
    </citation>
    <scope>NUCLEOTIDE SEQUENCE</scope>
    <source>
        <strain evidence="4">NIES 2893</strain>
    </source>
</reference>
<dbReference type="PROSITE" id="PS00893">
    <property type="entry name" value="NUDIX_BOX"/>
    <property type="match status" value="1"/>
</dbReference>
<feature type="domain" description="Nudix hydrolase" evidence="3">
    <location>
        <begin position="82"/>
        <end position="223"/>
    </location>
</feature>
<dbReference type="CDD" id="cd04692">
    <property type="entry name" value="NUDIX_Hydrolase"/>
    <property type="match status" value="1"/>
</dbReference>
<dbReference type="AlphaFoldDB" id="A0A830H9W8"/>